<proteinExistence type="predicted"/>
<reference evidence="3" key="1">
    <citation type="submission" date="2012-12" db="EMBL/GenBank/DDBJ databases">
        <authorList>
            <person name="Hellsten U."/>
            <person name="Grimwood J."/>
            <person name="Chapman J.A."/>
            <person name="Shapiro H."/>
            <person name="Aerts A."/>
            <person name="Otillar R.P."/>
            <person name="Terry A.Y."/>
            <person name="Boore J.L."/>
            <person name="Simakov O."/>
            <person name="Marletaz F."/>
            <person name="Cho S.-J."/>
            <person name="Edsinger-Gonzales E."/>
            <person name="Havlak P."/>
            <person name="Kuo D.-H."/>
            <person name="Larsson T."/>
            <person name="Lv J."/>
            <person name="Arendt D."/>
            <person name="Savage R."/>
            <person name="Osoegawa K."/>
            <person name="de Jong P."/>
            <person name="Lindberg D.R."/>
            <person name="Seaver E.C."/>
            <person name="Weisblat D.A."/>
            <person name="Putnam N.H."/>
            <person name="Grigoriev I.V."/>
            <person name="Rokhsar D.S."/>
        </authorList>
    </citation>
    <scope>NUCLEOTIDE SEQUENCE</scope>
</reference>
<dbReference type="InParanoid" id="T1F2I1"/>
<reference evidence="2" key="3">
    <citation type="submission" date="2015-06" db="UniProtKB">
        <authorList>
            <consortium name="EnsemblMetazoa"/>
        </authorList>
    </citation>
    <scope>IDENTIFICATION</scope>
</reference>
<evidence type="ECO:0000313" key="1">
    <source>
        <dbReference type="EMBL" id="ESO07465.1"/>
    </source>
</evidence>
<dbReference type="CTD" id="20203031"/>
<evidence type="ECO:0000313" key="2">
    <source>
        <dbReference type="EnsemblMetazoa" id="HelroP169991"/>
    </source>
</evidence>
<name>T1F2I1_HELRO</name>
<dbReference type="EMBL" id="AMQM01003449">
    <property type="status" value="NOT_ANNOTATED_CDS"/>
    <property type="molecule type" value="Genomic_DNA"/>
</dbReference>
<dbReference type="EnsemblMetazoa" id="HelroT169991">
    <property type="protein sequence ID" value="HelroP169991"/>
    <property type="gene ID" value="HelroG169991"/>
</dbReference>
<dbReference type="HOGENOM" id="CLU_2309005_0_0_1"/>
<dbReference type="EMBL" id="KB096183">
    <property type="protein sequence ID" value="ESO07465.1"/>
    <property type="molecule type" value="Genomic_DNA"/>
</dbReference>
<gene>
    <name evidence="2" type="primary">20203031</name>
    <name evidence="1" type="ORF">HELRODRAFT_169991</name>
</gene>
<dbReference type="AlphaFoldDB" id="T1F2I1"/>
<evidence type="ECO:0000313" key="3">
    <source>
        <dbReference type="Proteomes" id="UP000015101"/>
    </source>
</evidence>
<dbReference type="KEGG" id="hro:HELRODRAFT_169991"/>
<keyword evidence="3" id="KW-1185">Reference proteome</keyword>
<accession>T1F2I1</accession>
<protein>
    <submittedName>
        <fullName evidence="1 2">Uncharacterized protein</fullName>
    </submittedName>
</protein>
<reference evidence="1 3" key="2">
    <citation type="journal article" date="2013" name="Nature">
        <title>Insights into bilaterian evolution from three spiralian genomes.</title>
        <authorList>
            <person name="Simakov O."/>
            <person name="Marletaz F."/>
            <person name="Cho S.J."/>
            <person name="Edsinger-Gonzales E."/>
            <person name="Havlak P."/>
            <person name="Hellsten U."/>
            <person name="Kuo D.H."/>
            <person name="Larsson T."/>
            <person name="Lv J."/>
            <person name="Arendt D."/>
            <person name="Savage R."/>
            <person name="Osoegawa K."/>
            <person name="de Jong P."/>
            <person name="Grimwood J."/>
            <person name="Chapman J.A."/>
            <person name="Shapiro H."/>
            <person name="Aerts A."/>
            <person name="Otillar R.P."/>
            <person name="Terry A.Y."/>
            <person name="Boore J.L."/>
            <person name="Grigoriev I.V."/>
            <person name="Lindberg D.R."/>
            <person name="Seaver E.C."/>
            <person name="Weisblat D.A."/>
            <person name="Putnam N.H."/>
            <person name="Rokhsar D.S."/>
        </authorList>
    </citation>
    <scope>NUCLEOTIDE SEQUENCE</scope>
</reference>
<organism evidence="2 3">
    <name type="scientific">Helobdella robusta</name>
    <name type="common">Californian leech</name>
    <dbReference type="NCBI Taxonomy" id="6412"/>
    <lineage>
        <taxon>Eukaryota</taxon>
        <taxon>Metazoa</taxon>
        <taxon>Spiralia</taxon>
        <taxon>Lophotrochozoa</taxon>
        <taxon>Annelida</taxon>
        <taxon>Clitellata</taxon>
        <taxon>Hirudinea</taxon>
        <taxon>Rhynchobdellida</taxon>
        <taxon>Glossiphoniidae</taxon>
        <taxon>Helobdella</taxon>
    </lineage>
</organism>
<dbReference type="GeneID" id="20203031"/>
<dbReference type="RefSeq" id="XP_009014076.1">
    <property type="nucleotide sequence ID" value="XM_009015828.1"/>
</dbReference>
<sequence length="100" mass="11387">MFTDFKYSLCRGLRSHCNNISNSNNIPLQQHPTATPSNCNNIPLQQHPTAAASHCNNIPLQRYPTATTSHCNNIPLQQHCNNPMTQHFSKQTRKQLTLKY</sequence>
<dbReference type="Proteomes" id="UP000015101">
    <property type="component" value="Unassembled WGS sequence"/>
</dbReference>